<evidence type="ECO:0000313" key="2">
    <source>
        <dbReference type="Proteomes" id="UP001500320"/>
    </source>
</evidence>
<proteinExistence type="predicted"/>
<evidence type="ECO:0000313" key="1">
    <source>
        <dbReference type="EMBL" id="GAA3138382.1"/>
    </source>
</evidence>
<dbReference type="Proteomes" id="UP001500320">
    <property type="component" value="Unassembled WGS sequence"/>
</dbReference>
<dbReference type="EMBL" id="BAAAUT010000023">
    <property type="protein sequence ID" value="GAA3138382.1"/>
    <property type="molecule type" value="Genomic_DNA"/>
</dbReference>
<protein>
    <recommendedName>
        <fullName evidence="3">3-methyladenine DNA glycosylase</fullName>
    </recommendedName>
</protein>
<comment type="caution">
    <text evidence="1">The sequence shown here is derived from an EMBL/GenBank/DDBJ whole genome shotgun (WGS) entry which is preliminary data.</text>
</comment>
<sequence>MREYHSTVEVLQPEEWRARAEAHRRRVEAWTAPHLARRERGETHPVEDFLFTYYGHRPAQLRRWHPGAGVVLKGATGFGRDYLDTPEGATLDTAALLERRGASVEWIARLLAATASRPAYLGCFGLHEWAMVYKAARVRHGAWPLRLGGEEIARVVETRGVRCSHFDAFRFFTPEARPLNVLQPARERQPELEQPGCLHANMDLYKWAYKLSPLVSGELVADCFALARDIRAVDMRASPYDLGALGYRPIRIETPEGRAEYAAEQRAFAERARPLRRRLLDACERLLAAAPRT</sequence>
<gene>
    <name evidence="1" type="ORF">GCM10010466_31660</name>
</gene>
<name>A0ABP6N760_9ACTN</name>
<organism evidence="1 2">
    <name type="scientific">Planomonospora alba</name>
    <dbReference type="NCBI Taxonomy" id="161354"/>
    <lineage>
        <taxon>Bacteria</taxon>
        <taxon>Bacillati</taxon>
        <taxon>Actinomycetota</taxon>
        <taxon>Actinomycetes</taxon>
        <taxon>Streptosporangiales</taxon>
        <taxon>Streptosporangiaceae</taxon>
        <taxon>Planomonospora</taxon>
    </lineage>
</organism>
<evidence type="ECO:0008006" key="3">
    <source>
        <dbReference type="Google" id="ProtNLM"/>
    </source>
</evidence>
<keyword evidence="2" id="KW-1185">Reference proteome</keyword>
<accession>A0ABP6N760</accession>
<reference evidence="2" key="1">
    <citation type="journal article" date="2019" name="Int. J. Syst. Evol. Microbiol.">
        <title>The Global Catalogue of Microorganisms (GCM) 10K type strain sequencing project: providing services to taxonomists for standard genome sequencing and annotation.</title>
        <authorList>
            <consortium name="The Broad Institute Genomics Platform"/>
            <consortium name="The Broad Institute Genome Sequencing Center for Infectious Disease"/>
            <person name="Wu L."/>
            <person name="Ma J."/>
        </authorList>
    </citation>
    <scope>NUCLEOTIDE SEQUENCE [LARGE SCALE GENOMIC DNA]</scope>
    <source>
        <strain evidence="2">JCM 9373</strain>
    </source>
</reference>